<dbReference type="EMBL" id="FOWE01000013">
    <property type="protein sequence ID" value="SFO58028.1"/>
    <property type="molecule type" value="Genomic_DNA"/>
</dbReference>
<accession>A0A1I5IBN8</accession>
<proteinExistence type="predicted"/>
<evidence type="ECO:0000313" key="2">
    <source>
        <dbReference type="Proteomes" id="UP000183642"/>
    </source>
</evidence>
<organism evidence="1 2">
    <name type="scientific">Geodermatophilus obscurus</name>
    <dbReference type="NCBI Taxonomy" id="1861"/>
    <lineage>
        <taxon>Bacteria</taxon>
        <taxon>Bacillati</taxon>
        <taxon>Actinomycetota</taxon>
        <taxon>Actinomycetes</taxon>
        <taxon>Geodermatophilales</taxon>
        <taxon>Geodermatophilaceae</taxon>
        <taxon>Geodermatophilus</taxon>
    </lineage>
</organism>
<dbReference type="Proteomes" id="UP000183642">
    <property type="component" value="Unassembled WGS sequence"/>
</dbReference>
<reference evidence="2" key="1">
    <citation type="submission" date="2016-10" db="EMBL/GenBank/DDBJ databases">
        <authorList>
            <person name="Varghese N."/>
            <person name="Submissions S."/>
        </authorList>
    </citation>
    <scope>NUCLEOTIDE SEQUENCE [LARGE SCALE GENOMIC DNA]</scope>
    <source>
        <strain evidence="2">DSM 43161</strain>
    </source>
</reference>
<evidence type="ECO:0000313" key="1">
    <source>
        <dbReference type="EMBL" id="SFO58028.1"/>
    </source>
</evidence>
<sequence>MASVDAQVSSRITATRLVTIGVFALAAKKKTGAVYLSIENPDVASVIECSQEDNTKAREFAVKITNAGKAAAAIEARLPDLILSAEQAVTTAVSDTAAIDAAQAELSRVEADPLLVGPIETAQVALTAAESKLKDLTAAAA</sequence>
<name>A0A1I5IBN8_9ACTN</name>
<dbReference type="AlphaFoldDB" id="A0A1I5IBN8"/>
<keyword evidence="2" id="KW-1185">Reference proteome</keyword>
<gene>
    <name evidence="1" type="ORF">SAMN05660359_04478</name>
</gene>
<protein>
    <submittedName>
        <fullName evidence="1">Uncharacterized protein</fullName>
    </submittedName>
</protein>